<dbReference type="Proteomes" id="UP000663836">
    <property type="component" value="Unassembled WGS sequence"/>
</dbReference>
<sequence length="82" mass="9624">MNQLASTKALLCSSYSKFTSIDECRPPFRIRQSSNAEEPCSTYCVTAIKIDSVDLQMERICSYCEQEPKERFQYILMKEYIY</sequence>
<dbReference type="Proteomes" id="UP000663864">
    <property type="component" value="Unassembled WGS sequence"/>
</dbReference>
<comment type="caution">
    <text evidence="1">The sequence shown here is derived from an EMBL/GenBank/DDBJ whole genome shotgun (WGS) entry which is preliminary data.</text>
</comment>
<protein>
    <submittedName>
        <fullName evidence="1">Uncharacterized protein</fullName>
    </submittedName>
</protein>
<dbReference type="EMBL" id="CAJNOT010000107">
    <property type="protein sequence ID" value="CAF0842290.1"/>
    <property type="molecule type" value="Genomic_DNA"/>
</dbReference>
<proteinExistence type="predicted"/>
<dbReference type="AlphaFoldDB" id="A0A813VTD5"/>
<gene>
    <name evidence="2" type="ORF">JBS370_LOCUS34597</name>
    <name evidence="1" type="ORF">ZHD862_LOCUS4443</name>
</gene>
<accession>A0A813VTD5</accession>
<evidence type="ECO:0000313" key="2">
    <source>
        <dbReference type="EMBL" id="CAF4162831.1"/>
    </source>
</evidence>
<name>A0A813VTD5_9BILA</name>
<evidence type="ECO:0000313" key="1">
    <source>
        <dbReference type="EMBL" id="CAF0842290.1"/>
    </source>
</evidence>
<reference evidence="1" key="1">
    <citation type="submission" date="2021-02" db="EMBL/GenBank/DDBJ databases">
        <authorList>
            <person name="Nowell W R."/>
        </authorList>
    </citation>
    <scope>NUCLEOTIDE SEQUENCE</scope>
</reference>
<evidence type="ECO:0000313" key="3">
    <source>
        <dbReference type="Proteomes" id="UP000663864"/>
    </source>
</evidence>
<dbReference type="EMBL" id="CAJOBD010011117">
    <property type="protein sequence ID" value="CAF4162831.1"/>
    <property type="molecule type" value="Genomic_DNA"/>
</dbReference>
<organism evidence="1 3">
    <name type="scientific">Rotaria sordida</name>
    <dbReference type="NCBI Taxonomy" id="392033"/>
    <lineage>
        <taxon>Eukaryota</taxon>
        <taxon>Metazoa</taxon>
        <taxon>Spiralia</taxon>
        <taxon>Gnathifera</taxon>
        <taxon>Rotifera</taxon>
        <taxon>Eurotatoria</taxon>
        <taxon>Bdelloidea</taxon>
        <taxon>Philodinida</taxon>
        <taxon>Philodinidae</taxon>
        <taxon>Rotaria</taxon>
    </lineage>
</organism>